<accession>A0AAW9CCM2</accession>
<gene>
    <name evidence="3" type="ORF">QWU01_25205</name>
</gene>
<reference evidence="3" key="1">
    <citation type="journal article" date="2023" name="J Glob Antimicrob Resist">
        <title>Emergence of NDM-1 and KPC-3 carbapenemases in Kluyvera cryocrescens: Investigating genetic heterogeneity and acquisition routes of blaNDM-1 in Enterobacterales species in Portugal.</title>
        <authorList>
            <person name="Loiodice M."/>
            <person name="Ribeiro M."/>
            <person name="Peixe L."/>
            <person name="Novais A."/>
        </authorList>
    </citation>
    <scope>NUCLEOTIDE SEQUENCE</scope>
    <source>
        <strain evidence="3">K629</strain>
    </source>
</reference>
<dbReference type="AlphaFoldDB" id="A0AAW9CCM2"/>
<dbReference type="RefSeq" id="WP_318243316.1">
    <property type="nucleotide sequence ID" value="NZ_JAUEQX010000029.1"/>
</dbReference>
<feature type="domain" description="Tail assembly protein G" evidence="2">
    <location>
        <begin position="3"/>
        <end position="110"/>
    </location>
</feature>
<evidence type="ECO:0000256" key="1">
    <source>
        <dbReference type="SAM" id="MobiDB-lite"/>
    </source>
</evidence>
<dbReference type="Pfam" id="PF06894">
    <property type="entry name" value="Phage_TAC_2"/>
    <property type="match status" value="1"/>
</dbReference>
<evidence type="ECO:0000313" key="3">
    <source>
        <dbReference type="EMBL" id="MDW3780096.1"/>
    </source>
</evidence>
<dbReference type="EMBL" id="JAUEQX010000029">
    <property type="protein sequence ID" value="MDW3780096.1"/>
    <property type="molecule type" value="Genomic_DNA"/>
</dbReference>
<dbReference type="InterPro" id="IPR010027">
    <property type="entry name" value="Tail_assembly_G"/>
</dbReference>
<evidence type="ECO:0000313" key="4">
    <source>
        <dbReference type="Proteomes" id="UP001276300"/>
    </source>
</evidence>
<comment type="caution">
    <text evidence="3">The sequence shown here is derived from an EMBL/GenBank/DDBJ whole genome shotgun (WGS) entry which is preliminary data.</text>
</comment>
<organism evidence="3 4">
    <name type="scientific">Kluyvera cryocrescens</name>
    <name type="common">Kluyvera citrophila</name>
    <dbReference type="NCBI Taxonomy" id="580"/>
    <lineage>
        <taxon>Bacteria</taxon>
        <taxon>Pseudomonadati</taxon>
        <taxon>Pseudomonadota</taxon>
        <taxon>Gammaproteobacteria</taxon>
        <taxon>Enterobacterales</taxon>
        <taxon>Enterobacteriaceae</taxon>
        <taxon>Kluyvera</taxon>
    </lineage>
</organism>
<proteinExistence type="predicted"/>
<feature type="compositionally biased region" description="Acidic residues" evidence="1">
    <location>
        <begin position="114"/>
        <end position="124"/>
    </location>
</feature>
<dbReference type="NCBIfam" id="TIGR01674">
    <property type="entry name" value="phage_lambda_G"/>
    <property type="match status" value="1"/>
</dbReference>
<name>A0AAW9CCM2_KLUCR</name>
<dbReference type="Proteomes" id="UP001276300">
    <property type="component" value="Unassembled WGS sequence"/>
</dbReference>
<feature type="region of interest" description="Disordered" evidence="1">
    <location>
        <begin position="107"/>
        <end position="136"/>
    </location>
</feature>
<protein>
    <submittedName>
        <fullName evidence="3">Phage minor tail protein G</fullName>
    </submittedName>
</protein>
<sequence length="136" mass="15215">MSFLKKESLPLEGGSIVLYELSALQRADYFEYLASLEADTPEDISEMKRMALMVKRNVQVNAWVVSRSLWQSTPDRDEDELHLEVMRTWSSETLNIAVVKVLELSGMAPKPGTEGDDNTGAEDDPSIKGEQKPLAK</sequence>
<feature type="compositionally biased region" description="Basic and acidic residues" evidence="1">
    <location>
        <begin position="125"/>
        <end position="136"/>
    </location>
</feature>
<evidence type="ECO:0000259" key="2">
    <source>
        <dbReference type="Pfam" id="PF06894"/>
    </source>
</evidence>